<dbReference type="PANTHER" id="PTHR43031:SF1">
    <property type="entry name" value="PYRIDINE NUCLEOTIDE-DISULPHIDE OXIDOREDUCTASE"/>
    <property type="match status" value="1"/>
</dbReference>
<protein>
    <submittedName>
        <fullName evidence="3">Rhodanese-related sulfurtransferase</fullName>
    </submittedName>
</protein>
<dbReference type="PANTHER" id="PTHR43031">
    <property type="entry name" value="FAD-DEPENDENT OXIDOREDUCTASE"/>
    <property type="match status" value="1"/>
</dbReference>
<dbReference type="KEGG" id="kga:ST1E_0068"/>
<keyword evidence="1" id="KW-1133">Transmembrane helix</keyword>
<evidence type="ECO:0000313" key="4">
    <source>
        <dbReference type="Proteomes" id="UP000011658"/>
    </source>
</evidence>
<evidence type="ECO:0000256" key="1">
    <source>
        <dbReference type="SAM" id="Phobius"/>
    </source>
</evidence>
<name>M1L9Y5_9PROT</name>
<dbReference type="HOGENOM" id="CLU_089574_1_5_4"/>
<dbReference type="Pfam" id="PF00581">
    <property type="entry name" value="Rhodanese"/>
    <property type="match status" value="1"/>
</dbReference>
<dbReference type="InterPro" id="IPR050229">
    <property type="entry name" value="GlpE_sulfurtransferase"/>
</dbReference>
<dbReference type="SUPFAM" id="SSF52821">
    <property type="entry name" value="Rhodanese/Cell cycle control phosphatase"/>
    <property type="match status" value="1"/>
</dbReference>
<dbReference type="CDD" id="cd00158">
    <property type="entry name" value="RHOD"/>
    <property type="match status" value="1"/>
</dbReference>
<dbReference type="AlphaFoldDB" id="M1L9Y5"/>
<feature type="transmembrane region" description="Helical" evidence="1">
    <location>
        <begin position="12"/>
        <end position="31"/>
    </location>
</feature>
<dbReference type="OrthoDB" id="8521258at2"/>
<dbReference type="STRING" id="1208921.ST1E_0068"/>
<dbReference type="Gene3D" id="3.40.250.10">
    <property type="entry name" value="Rhodanese-like domain"/>
    <property type="match status" value="1"/>
</dbReference>
<keyword evidence="1" id="KW-0472">Membrane</keyword>
<proteinExistence type="predicted"/>
<dbReference type="EMBL" id="CP003806">
    <property type="protein sequence ID" value="AGF49333.1"/>
    <property type="molecule type" value="Genomic_DNA"/>
</dbReference>
<dbReference type="RefSeq" id="WP_015389817.1">
    <property type="nucleotide sequence ID" value="NC_020284.1"/>
</dbReference>
<dbReference type="PATRIC" id="fig|1208921.3.peg.624"/>
<accession>M1L9Y5</accession>
<gene>
    <name evidence="3" type="ORF">ST1E_0068</name>
</gene>
<keyword evidence="3" id="KW-0808">Transferase</keyword>
<sequence>MDIVNFFIKDNNILFLFIAIISAIMLLMPYLRKNINGIELNEAINLVNKNEAILADIRTPNEFKEKHIPQSYNTNSDDLKSNNKFTNKPVILICKDGTDSSKLASEIKNHSTGNVLFLIGGMNEWISNELPIIKK</sequence>
<evidence type="ECO:0000313" key="3">
    <source>
        <dbReference type="EMBL" id="AGF49333.1"/>
    </source>
</evidence>
<feature type="domain" description="Rhodanese" evidence="2">
    <location>
        <begin position="48"/>
        <end position="134"/>
    </location>
</feature>
<evidence type="ECO:0000259" key="2">
    <source>
        <dbReference type="PROSITE" id="PS50206"/>
    </source>
</evidence>
<dbReference type="Proteomes" id="UP000011658">
    <property type="component" value="Chromosome"/>
</dbReference>
<keyword evidence="1" id="KW-0812">Transmembrane</keyword>
<reference evidence="3 4" key="1">
    <citation type="journal article" date="2013" name="Genome Biol. Evol.">
        <title>Genome evolution and phylogenomic analysis of candidatus kinetoplastibacterium, the betaproteobacterial endosymbionts of strigomonas and angomonas.</title>
        <authorList>
            <person name="Alves J.M."/>
            <person name="Serrano M.G."/>
            <person name="Maia da Silva F."/>
            <person name="Voegtly L.J."/>
            <person name="Matveyev A.V."/>
            <person name="Teixeira M.M."/>
            <person name="Camargo E.P."/>
            <person name="Buck G.A."/>
        </authorList>
    </citation>
    <scope>NUCLEOTIDE SEQUENCE [LARGE SCALE GENOMIC DNA]</scope>
    <source>
        <strain evidence="3 4">TCC219</strain>
    </source>
</reference>
<dbReference type="PROSITE" id="PS50206">
    <property type="entry name" value="RHODANESE_3"/>
    <property type="match status" value="1"/>
</dbReference>
<keyword evidence="4" id="KW-1185">Reference proteome</keyword>
<dbReference type="GO" id="GO:0016740">
    <property type="term" value="F:transferase activity"/>
    <property type="evidence" value="ECO:0007669"/>
    <property type="project" value="UniProtKB-KW"/>
</dbReference>
<dbReference type="eggNOG" id="COG0607">
    <property type="taxonomic scope" value="Bacteria"/>
</dbReference>
<organism evidence="3 4">
    <name type="scientific">Candidatus Kinetoplastidibacterium galati TCC219</name>
    <dbReference type="NCBI Taxonomy" id="1208921"/>
    <lineage>
        <taxon>Bacteria</taxon>
        <taxon>Pseudomonadati</taxon>
        <taxon>Pseudomonadota</taxon>
        <taxon>Betaproteobacteria</taxon>
        <taxon>Candidatus Kinetoplastidibacterium</taxon>
    </lineage>
</organism>
<dbReference type="InterPro" id="IPR036873">
    <property type="entry name" value="Rhodanese-like_dom_sf"/>
</dbReference>
<dbReference type="SMART" id="SM00450">
    <property type="entry name" value="RHOD"/>
    <property type="match status" value="1"/>
</dbReference>
<dbReference type="InterPro" id="IPR001763">
    <property type="entry name" value="Rhodanese-like_dom"/>
</dbReference>